<dbReference type="InterPro" id="IPR017452">
    <property type="entry name" value="GPCR_Rhodpsn_7TM"/>
</dbReference>
<evidence type="ECO:0000256" key="7">
    <source>
        <dbReference type="ARBA" id="ARBA00023040"/>
    </source>
</evidence>
<name>A0A8C5PAI0_9ANUR</name>
<keyword evidence="9" id="KW-0675">Receptor</keyword>
<dbReference type="Ensembl" id="ENSLLET00000010380.1">
    <property type="protein sequence ID" value="ENSLLEP00000009991.1"/>
    <property type="gene ID" value="ENSLLEG00000006367.1"/>
</dbReference>
<dbReference type="PRINTS" id="PR00237">
    <property type="entry name" value="GPCRRHODOPSN"/>
</dbReference>
<dbReference type="Gene3D" id="1.20.1070.10">
    <property type="entry name" value="Rhodopsin 7-helix transmembrane proteins"/>
    <property type="match status" value="1"/>
</dbReference>
<evidence type="ECO:0000313" key="14">
    <source>
        <dbReference type="Ensembl" id="ENSLLEP00000009991.1"/>
    </source>
</evidence>
<organism evidence="14 15">
    <name type="scientific">Leptobrachium leishanense</name>
    <name type="common">Leishan spiny toad</name>
    <dbReference type="NCBI Taxonomy" id="445787"/>
    <lineage>
        <taxon>Eukaryota</taxon>
        <taxon>Metazoa</taxon>
        <taxon>Chordata</taxon>
        <taxon>Craniata</taxon>
        <taxon>Vertebrata</taxon>
        <taxon>Euteleostomi</taxon>
        <taxon>Amphibia</taxon>
        <taxon>Batrachia</taxon>
        <taxon>Anura</taxon>
        <taxon>Pelobatoidea</taxon>
        <taxon>Megophryidae</taxon>
        <taxon>Leptobrachium</taxon>
    </lineage>
</organism>
<dbReference type="OrthoDB" id="9902777at2759"/>
<evidence type="ECO:0000256" key="6">
    <source>
        <dbReference type="ARBA" id="ARBA00022989"/>
    </source>
</evidence>
<reference evidence="14" key="1">
    <citation type="submission" date="2025-08" db="UniProtKB">
        <authorList>
            <consortium name="Ensembl"/>
        </authorList>
    </citation>
    <scope>IDENTIFICATION</scope>
</reference>
<proteinExistence type="predicted"/>
<evidence type="ECO:0000256" key="1">
    <source>
        <dbReference type="ARBA" id="ARBA00004651"/>
    </source>
</evidence>
<evidence type="ECO:0000313" key="15">
    <source>
        <dbReference type="Proteomes" id="UP000694569"/>
    </source>
</evidence>
<evidence type="ECO:0000256" key="8">
    <source>
        <dbReference type="ARBA" id="ARBA00023136"/>
    </source>
</evidence>
<evidence type="ECO:0000256" key="10">
    <source>
        <dbReference type="ARBA" id="ARBA00023180"/>
    </source>
</evidence>
<dbReference type="GO" id="GO:0004930">
    <property type="term" value="F:G protein-coupled receptor activity"/>
    <property type="evidence" value="ECO:0007669"/>
    <property type="project" value="UniProtKB-KW"/>
</dbReference>
<feature type="transmembrane region" description="Helical" evidence="12">
    <location>
        <begin position="102"/>
        <end position="122"/>
    </location>
</feature>
<keyword evidence="4 12" id="KW-0812">Transmembrane</keyword>
<evidence type="ECO:0000256" key="3">
    <source>
        <dbReference type="ARBA" id="ARBA00022606"/>
    </source>
</evidence>
<protein>
    <recommendedName>
        <fullName evidence="13">G-protein coupled receptors family 1 profile domain-containing protein</fullName>
    </recommendedName>
</protein>
<dbReference type="SUPFAM" id="SSF81321">
    <property type="entry name" value="Family A G protein-coupled receptor-like"/>
    <property type="match status" value="1"/>
</dbReference>
<keyword evidence="10" id="KW-0325">Glycoprotein</keyword>
<keyword evidence="2" id="KW-1003">Cell membrane</keyword>
<reference evidence="14" key="2">
    <citation type="submission" date="2025-09" db="UniProtKB">
        <authorList>
            <consortium name="Ensembl"/>
        </authorList>
    </citation>
    <scope>IDENTIFICATION</scope>
</reference>
<evidence type="ECO:0000256" key="12">
    <source>
        <dbReference type="SAM" id="Phobius"/>
    </source>
</evidence>
<feature type="transmembrane region" description="Helical" evidence="12">
    <location>
        <begin position="201"/>
        <end position="227"/>
    </location>
</feature>
<keyword evidence="6 12" id="KW-1133">Transmembrane helix</keyword>
<feature type="transmembrane region" description="Helical" evidence="12">
    <location>
        <begin position="143"/>
        <end position="163"/>
    </location>
</feature>
<keyword evidence="5" id="KW-0552">Olfaction</keyword>
<feature type="transmembrane region" description="Helical" evidence="12">
    <location>
        <begin position="274"/>
        <end position="293"/>
    </location>
</feature>
<evidence type="ECO:0000256" key="11">
    <source>
        <dbReference type="ARBA" id="ARBA00023224"/>
    </source>
</evidence>
<sequence>MGQLNRTNLEELILIGFAGGPTLHITMFVTLLLVYIVTIAGNIFIIIIICTDYHLHSPMYFFLVCLSLMEIWCISTVVSKLLVFLILNKTTISKAECFVQSYFYFFTSSTDFLLLGVIVMSLDRYLAVCHPLRYNSIMRNSTCIRLMFGCLLAAFLCLLDPTVKLSKIPFCHRVLHHFFCDSTAMLQLICVDTRPFKIASLIASGIILIGPLTLTIISYSFILLTVLKLPSNTGHMKTFSTCTSHLTMVSLVFGSAIFIKIKPNNVYSADTDKLLNLLSTLLAPLLNPFIYTLRNQKARPPHLPLCLCRSSLRVPSLAPHPL</sequence>
<dbReference type="InterPro" id="IPR047132">
    <property type="entry name" value="Olfact_rcpt_6C-like"/>
</dbReference>
<dbReference type="InterPro" id="IPR000276">
    <property type="entry name" value="GPCR_Rhodpsn"/>
</dbReference>
<dbReference type="GO" id="GO:0004984">
    <property type="term" value="F:olfactory receptor activity"/>
    <property type="evidence" value="ECO:0007669"/>
    <property type="project" value="InterPro"/>
</dbReference>
<dbReference type="GO" id="GO:0005886">
    <property type="term" value="C:plasma membrane"/>
    <property type="evidence" value="ECO:0007669"/>
    <property type="project" value="UniProtKB-SubCell"/>
</dbReference>
<dbReference type="GeneTree" id="ENSGT01150000286990"/>
<evidence type="ECO:0000256" key="2">
    <source>
        <dbReference type="ARBA" id="ARBA00022475"/>
    </source>
</evidence>
<dbReference type="Proteomes" id="UP000694569">
    <property type="component" value="Unplaced"/>
</dbReference>
<dbReference type="PRINTS" id="PR00245">
    <property type="entry name" value="OLFACTORYR"/>
</dbReference>
<evidence type="ECO:0000256" key="5">
    <source>
        <dbReference type="ARBA" id="ARBA00022725"/>
    </source>
</evidence>
<dbReference type="PANTHER" id="PTHR26454">
    <property type="entry name" value="OLFACTORY RECEPTOR"/>
    <property type="match status" value="1"/>
</dbReference>
<evidence type="ECO:0000256" key="9">
    <source>
        <dbReference type="ARBA" id="ARBA00023170"/>
    </source>
</evidence>
<keyword evidence="15" id="KW-1185">Reference proteome</keyword>
<evidence type="ECO:0000259" key="13">
    <source>
        <dbReference type="PROSITE" id="PS50262"/>
    </source>
</evidence>
<feature type="transmembrane region" description="Helical" evidence="12">
    <location>
        <begin position="61"/>
        <end position="87"/>
    </location>
</feature>
<keyword evidence="3" id="KW-0716">Sensory transduction</keyword>
<keyword evidence="7" id="KW-0297">G-protein coupled receptor</keyword>
<dbReference type="Pfam" id="PF13853">
    <property type="entry name" value="7tm_4"/>
    <property type="match status" value="1"/>
</dbReference>
<feature type="transmembrane region" description="Helical" evidence="12">
    <location>
        <begin position="25"/>
        <end position="49"/>
    </location>
</feature>
<comment type="subcellular location">
    <subcellularLocation>
        <location evidence="1">Cell membrane</location>
        <topology evidence="1">Multi-pass membrane protein</topology>
    </subcellularLocation>
</comment>
<feature type="transmembrane region" description="Helical" evidence="12">
    <location>
        <begin position="239"/>
        <end position="259"/>
    </location>
</feature>
<keyword evidence="8 12" id="KW-0472">Membrane</keyword>
<dbReference type="AlphaFoldDB" id="A0A8C5PAI0"/>
<dbReference type="PROSITE" id="PS50262">
    <property type="entry name" value="G_PROTEIN_RECEP_F1_2"/>
    <property type="match status" value="1"/>
</dbReference>
<dbReference type="InterPro" id="IPR000725">
    <property type="entry name" value="Olfact_rcpt"/>
</dbReference>
<evidence type="ECO:0000256" key="4">
    <source>
        <dbReference type="ARBA" id="ARBA00022692"/>
    </source>
</evidence>
<dbReference type="PANTHER" id="PTHR26454:SF1">
    <property type="entry name" value="OLFACTORY RECEPTOR"/>
    <property type="match status" value="1"/>
</dbReference>
<accession>A0A8C5PAI0</accession>
<keyword evidence="11" id="KW-0807">Transducer</keyword>
<dbReference type="FunFam" id="1.20.1070.10:FF:000010">
    <property type="entry name" value="Olfactory receptor"/>
    <property type="match status" value="1"/>
</dbReference>
<feature type="domain" description="G-protein coupled receptors family 1 profile" evidence="13">
    <location>
        <begin position="41"/>
        <end position="291"/>
    </location>
</feature>